<evidence type="ECO:0000256" key="6">
    <source>
        <dbReference type="ARBA" id="ARBA00022927"/>
    </source>
</evidence>
<dbReference type="EMBL" id="NBAG03000379">
    <property type="protein sequence ID" value="PNI32406.1"/>
    <property type="molecule type" value="Genomic_DNA"/>
</dbReference>
<dbReference type="GO" id="GO:0051028">
    <property type="term" value="P:mRNA transport"/>
    <property type="evidence" value="ECO:0007669"/>
    <property type="project" value="UniProtKB-KW"/>
</dbReference>
<evidence type="ECO:0000256" key="7">
    <source>
        <dbReference type="ARBA" id="ARBA00023010"/>
    </source>
</evidence>
<evidence type="ECO:0000313" key="12">
    <source>
        <dbReference type="Proteomes" id="UP000236370"/>
    </source>
</evidence>
<comment type="function">
    <text evidence="10">Functions as a component of the nuclear pore complex (NPC).</text>
</comment>
<protein>
    <recommendedName>
        <fullName evidence="3 10">Nuclear pore complex protein Nup85</fullName>
    </recommendedName>
</protein>
<evidence type="ECO:0000313" key="11">
    <source>
        <dbReference type="EMBL" id="PNI32406.1"/>
    </source>
</evidence>
<dbReference type="GO" id="GO:0005643">
    <property type="term" value="C:nuclear pore"/>
    <property type="evidence" value="ECO:0007669"/>
    <property type="project" value="UniProtKB-SubCell"/>
</dbReference>
<reference evidence="11 12" key="1">
    <citation type="submission" date="2017-12" db="EMBL/GenBank/DDBJ databases">
        <title>High-resolution comparative analysis of great ape genomes.</title>
        <authorList>
            <person name="Pollen A."/>
            <person name="Hastie A."/>
            <person name="Hormozdiari F."/>
            <person name="Dougherty M."/>
            <person name="Liu R."/>
            <person name="Chaisson M."/>
            <person name="Hoppe E."/>
            <person name="Hill C."/>
            <person name="Pang A."/>
            <person name="Hillier L."/>
            <person name="Baker C."/>
            <person name="Armstrong J."/>
            <person name="Shendure J."/>
            <person name="Paten B."/>
            <person name="Wilson R."/>
            <person name="Chao H."/>
            <person name="Schneider V."/>
            <person name="Ventura M."/>
            <person name="Kronenberg Z."/>
            <person name="Murali S."/>
            <person name="Gordon D."/>
            <person name="Cantsilieris S."/>
            <person name="Munson K."/>
            <person name="Nelson B."/>
            <person name="Raja A."/>
            <person name="Underwood J."/>
            <person name="Diekhans M."/>
            <person name="Fiddes I."/>
            <person name="Haussler D."/>
            <person name="Eichler E."/>
        </authorList>
    </citation>
    <scope>NUCLEOTIDE SEQUENCE [LARGE SCALE GENOMIC DNA]</scope>
    <source>
        <strain evidence="11">Yerkes chimp pedigree #C0471</strain>
    </source>
</reference>
<gene>
    <name evidence="11" type="ORF">CK820_G0039901</name>
</gene>
<evidence type="ECO:0000256" key="9">
    <source>
        <dbReference type="ARBA" id="ARBA00023242"/>
    </source>
</evidence>
<keyword evidence="4 10" id="KW-0813">Transport</keyword>
<sequence>LFIEVAPAGPLLLHLLDWVRLHVCEVDSLSADVLGSENPSKHDSFWNLIMLGDEAALLEQKELLSNWYHFLVTRLLYSNPTVKPIDLHYYAQPGPVSGR</sequence>
<evidence type="ECO:0000256" key="8">
    <source>
        <dbReference type="ARBA" id="ARBA00023132"/>
    </source>
</evidence>
<comment type="caution">
    <text evidence="11">The sequence shown here is derived from an EMBL/GenBank/DDBJ whole genome shotgun (WGS) entry which is preliminary data.</text>
</comment>
<keyword evidence="7 10" id="KW-0811">Translocation</keyword>
<evidence type="ECO:0000256" key="2">
    <source>
        <dbReference type="ARBA" id="ARBA00005573"/>
    </source>
</evidence>
<comment type="subcellular location">
    <subcellularLocation>
        <location evidence="1 10">Nucleus</location>
        <location evidence="1 10">Nuclear pore complex</location>
    </subcellularLocation>
</comment>
<dbReference type="PANTHER" id="PTHR13373">
    <property type="entry name" value="FROUNT PROTEIN-RELATED"/>
    <property type="match status" value="1"/>
</dbReference>
<comment type="subunit">
    <text evidence="10">Component of the nuclear pore complex (NPC).</text>
</comment>
<keyword evidence="5 10" id="KW-0509">mRNA transport</keyword>
<comment type="similarity">
    <text evidence="2 10">Belongs to the nucleoporin Nup85 family.</text>
</comment>
<proteinExistence type="inferred from homology"/>
<keyword evidence="9 10" id="KW-0539">Nucleus</keyword>
<dbReference type="Proteomes" id="UP000236370">
    <property type="component" value="Unassembled WGS sequence"/>
</dbReference>
<name>A0A2J8KBN5_PANTR</name>
<dbReference type="AlphaFoldDB" id="A0A2J8KBN5"/>
<keyword evidence="10" id="KW-0472">Membrane</keyword>
<keyword evidence="8 10" id="KW-0906">Nuclear pore complex</keyword>
<evidence type="ECO:0000256" key="10">
    <source>
        <dbReference type="RuleBase" id="RU365073"/>
    </source>
</evidence>
<dbReference type="GO" id="GO:0015031">
    <property type="term" value="P:protein transport"/>
    <property type="evidence" value="ECO:0007669"/>
    <property type="project" value="UniProtKB-KW"/>
</dbReference>
<evidence type="ECO:0000256" key="4">
    <source>
        <dbReference type="ARBA" id="ARBA00022448"/>
    </source>
</evidence>
<dbReference type="GO" id="GO:0031965">
    <property type="term" value="C:nuclear membrane"/>
    <property type="evidence" value="ECO:0007669"/>
    <property type="project" value="UniProtKB-UniRule"/>
</dbReference>
<keyword evidence="6 10" id="KW-0653">Protein transport</keyword>
<feature type="non-terminal residue" evidence="11">
    <location>
        <position position="1"/>
    </location>
</feature>
<dbReference type="PANTHER" id="PTHR13373:SF21">
    <property type="entry name" value="NUCLEAR PORE COMPLEX PROTEIN NUP85"/>
    <property type="match status" value="1"/>
</dbReference>
<evidence type="ECO:0000256" key="5">
    <source>
        <dbReference type="ARBA" id="ARBA00022816"/>
    </source>
</evidence>
<accession>A0A2J8KBN5</accession>
<organism evidence="11 12">
    <name type="scientific">Pan troglodytes</name>
    <name type="common">Chimpanzee</name>
    <dbReference type="NCBI Taxonomy" id="9598"/>
    <lineage>
        <taxon>Eukaryota</taxon>
        <taxon>Metazoa</taxon>
        <taxon>Chordata</taxon>
        <taxon>Craniata</taxon>
        <taxon>Vertebrata</taxon>
        <taxon>Euteleostomi</taxon>
        <taxon>Mammalia</taxon>
        <taxon>Eutheria</taxon>
        <taxon>Euarchontoglires</taxon>
        <taxon>Primates</taxon>
        <taxon>Haplorrhini</taxon>
        <taxon>Catarrhini</taxon>
        <taxon>Hominidae</taxon>
        <taxon>Pan</taxon>
    </lineage>
</organism>
<dbReference type="InterPro" id="IPR011502">
    <property type="entry name" value="Nucleoporin_Nup85"/>
</dbReference>
<dbReference type="Pfam" id="PF07575">
    <property type="entry name" value="Nucleopor_Nup85"/>
    <property type="match status" value="1"/>
</dbReference>
<evidence type="ECO:0000256" key="1">
    <source>
        <dbReference type="ARBA" id="ARBA00004567"/>
    </source>
</evidence>
<evidence type="ECO:0000256" key="3">
    <source>
        <dbReference type="ARBA" id="ARBA00017729"/>
    </source>
</evidence>